<dbReference type="AlphaFoldDB" id="A0A382CR52"/>
<dbReference type="EMBL" id="UINC01035411">
    <property type="protein sequence ID" value="SVB27767.1"/>
    <property type="molecule type" value="Genomic_DNA"/>
</dbReference>
<organism evidence="1">
    <name type="scientific">marine metagenome</name>
    <dbReference type="NCBI Taxonomy" id="408172"/>
    <lineage>
        <taxon>unclassified sequences</taxon>
        <taxon>metagenomes</taxon>
        <taxon>ecological metagenomes</taxon>
    </lineage>
</organism>
<evidence type="ECO:0000313" key="1">
    <source>
        <dbReference type="EMBL" id="SVB27767.1"/>
    </source>
</evidence>
<protein>
    <submittedName>
        <fullName evidence="1">Uncharacterized protein</fullName>
    </submittedName>
</protein>
<proteinExistence type="predicted"/>
<name>A0A382CR52_9ZZZZ</name>
<sequence>MTINNNGRKDGSQCCQKGRVCDGSAFYTNKETRKMTSEKNAGQHSSFSIF</sequence>
<reference evidence="1" key="1">
    <citation type="submission" date="2018-05" db="EMBL/GenBank/DDBJ databases">
        <authorList>
            <person name="Lanie J.A."/>
            <person name="Ng W.-L."/>
            <person name="Kazmierczak K.M."/>
            <person name="Andrzejewski T.M."/>
            <person name="Davidsen T.M."/>
            <person name="Wayne K.J."/>
            <person name="Tettelin H."/>
            <person name="Glass J.I."/>
            <person name="Rusch D."/>
            <person name="Podicherti R."/>
            <person name="Tsui H.-C.T."/>
            <person name="Winkler M.E."/>
        </authorList>
    </citation>
    <scope>NUCLEOTIDE SEQUENCE</scope>
</reference>
<accession>A0A382CR52</accession>
<gene>
    <name evidence="1" type="ORF">METZ01_LOCUS180621</name>
</gene>